<reference evidence="3 4" key="1">
    <citation type="submission" date="2020-02" db="EMBL/GenBank/DDBJ databases">
        <title>Whole-genome analyses of novel actinobacteria.</title>
        <authorList>
            <person name="Sahin N."/>
            <person name="Gencbay T."/>
        </authorList>
    </citation>
    <scope>NUCLEOTIDE SEQUENCE [LARGE SCALE GENOMIC DNA]</scope>
    <source>
        <strain evidence="3 4">HC44</strain>
    </source>
</reference>
<dbReference type="NCBIfam" id="NF041121">
    <property type="entry name" value="SAV_2336_NTERM"/>
    <property type="match status" value="1"/>
</dbReference>
<dbReference type="SUPFAM" id="SSF52540">
    <property type="entry name" value="P-loop containing nucleoside triphosphate hydrolases"/>
    <property type="match status" value="1"/>
</dbReference>
<dbReference type="SUPFAM" id="SSF50494">
    <property type="entry name" value="Trypsin-like serine proteases"/>
    <property type="match status" value="1"/>
</dbReference>
<gene>
    <name evidence="3" type="ORF">G5C60_37950</name>
</gene>
<keyword evidence="4" id="KW-1185">Reference proteome</keyword>
<feature type="compositionally biased region" description="Basic and acidic residues" evidence="1">
    <location>
        <begin position="235"/>
        <end position="246"/>
    </location>
</feature>
<dbReference type="Proteomes" id="UP000472335">
    <property type="component" value="Unassembled WGS sequence"/>
</dbReference>
<feature type="domain" description="vWA-MoxR associated protein C-terminal" evidence="2">
    <location>
        <begin position="1241"/>
        <end position="1446"/>
    </location>
</feature>
<dbReference type="InterPro" id="IPR027417">
    <property type="entry name" value="P-loop_NTPase"/>
</dbReference>
<proteinExistence type="predicted"/>
<dbReference type="InterPro" id="IPR045450">
    <property type="entry name" value="VMAP_C"/>
</dbReference>
<organism evidence="3 4">
    <name type="scientific">Streptomyces scabichelini</name>
    <dbReference type="NCBI Taxonomy" id="2711217"/>
    <lineage>
        <taxon>Bacteria</taxon>
        <taxon>Bacillati</taxon>
        <taxon>Actinomycetota</taxon>
        <taxon>Actinomycetes</taxon>
        <taxon>Kitasatosporales</taxon>
        <taxon>Streptomycetaceae</taxon>
        <taxon>Streptomyces</taxon>
    </lineage>
</organism>
<dbReference type="Pfam" id="PF13365">
    <property type="entry name" value="Trypsin_2"/>
    <property type="match status" value="1"/>
</dbReference>
<dbReference type="Gene3D" id="3.40.50.300">
    <property type="entry name" value="P-loop containing nucleotide triphosphate hydrolases"/>
    <property type="match status" value="1"/>
</dbReference>
<comment type="caution">
    <text evidence="3">The sequence shown here is derived from an EMBL/GenBank/DDBJ whole genome shotgun (WGS) entry which is preliminary data.</text>
</comment>
<evidence type="ECO:0000256" key="1">
    <source>
        <dbReference type="SAM" id="MobiDB-lite"/>
    </source>
</evidence>
<dbReference type="InterPro" id="IPR009003">
    <property type="entry name" value="Peptidase_S1_PA"/>
</dbReference>
<feature type="compositionally biased region" description="Basic and acidic residues" evidence="1">
    <location>
        <begin position="58"/>
        <end position="67"/>
    </location>
</feature>
<feature type="region of interest" description="Disordered" evidence="1">
    <location>
        <begin position="49"/>
        <end position="113"/>
    </location>
</feature>
<dbReference type="InterPro" id="IPR047738">
    <property type="entry name" value="SAV_2336-like_N"/>
</dbReference>
<dbReference type="Gene3D" id="2.40.10.120">
    <property type="match status" value="1"/>
</dbReference>
<accession>A0A6G4VGK1</accession>
<name>A0A6G4VGK1_9ACTN</name>
<evidence type="ECO:0000259" key="2">
    <source>
        <dbReference type="Pfam" id="PF20028"/>
    </source>
</evidence>
<feature type="region of interest" description="Disordered" evidence="1">
    <location>
        <begin position="227"/>
        <end position="246"/>
    </location>
</feature>
<dbReference type="Pfam" id="PF20028">
    <property type="entry name" value="VMAP-C"/>
    <property type="match status" value="1"/>
</dbReference>
<dbReference type="RefSeq" id="WP_165266459.1">
    <property type="nucleotide sequence ID" value="NZ_JAAKZY010000177.1"/>
</dbReference>
<dbReference type="PANTHER" id="PTHR47691">
    <property type="entry name" value="REGULATOR-RELATED"/>
    <property type="match status" value="1"/>
</dbReference>
<dbReference type="EMBL" id="JAAKZY010000177">
    <property type="protein sequence ID" value="NGO13229.1"/>
    <property type="molecule type" value="Genomic_DNA"/>
</dbReference>
<evidence type="ECO:0000313" key="4">
    <source>
        <dbReference type="Proteomes" id="UP000472335"/>
    </source>
</evidence>
<dbReference type="PANTHER" id="PTHR47691:SF3">
    <property type="entry name" value="HTH-TYPE TRANSCRIPTIONAL REGULATOR RV0890C-RELATED"/>
    <property type="match status" value="1"/>
</dbReference>
<protein>
    <recommendedName>
        <fullName evidence="2">vWA-MoxR associated protein C-terminal domain-containing protein</fullName>
    </recommendedName>
</protein>
<evidence type="ECO:0000313" key="3">
    <source>
        <dbReference type="EMBL" id="NGO13229.1"/>
    </source>
</evidence>
<sequence length="1458" mass="159261">MTSRPSPVPGPLAELAERIGALAEGAEPTARELAEALWLARHVAPVDAASIGAPAPDPEVRPEDRRTLPAVERPTPAPDPRRPAAQQPTVTRLYPDPPGIGAPPAGTGGHTNDFVRFRAPAASALPHSLALQRVLRPLQRYHPPVRTPARHLDEQATAERAAETGLLLPVLRTTARRTARLQLLMDVSSSTNVWDTTLGELRQIFASLGAFREVLVRYVHEGPGDTLLAGPGRSTADRPRSPVEQLRDPTGRQITLLLSDCAGPLWQDGRLQRMLHRWAPTAPLGVVQPLPQRLWHETHLPALPGTLRRREGLGAHLEFTPMEGDTPRGALPIPVLGPTTGGLGAWARLLSGRTGFSVPAAAAWVMQDHQACAPEPVGPVPEPADHLVEDFRLTASHPAQQLLRALSAVPLTLPVMQLVQRAVVPSTGPSVLAEVMLGGLLRRGADDGWYEFQPGVREELLRTLPVGDALMILRRCGEYVERHFGRRARNFPALALERLTAGAEEVADSEVPSELRPFAEVSRLVVQRYADSGGVTMSRAPAAPVTTVLYAGFDRPWAMWVGYLLETYGHEVGFFRLHTGMTSLEELLRSVLEEVDGVVLVVSDRFYDLAFRSWDEPLLSLADLAAEHADRIAAVTAGSGLSGRGPDLFDPVDLGDADEPEAVRRLLGRLGIAPDAPRIELDRVAPRFPGALSGIRDGVPRRNPRFTGRDELLEQVNEALLSRPDEAVTLTGAAGVGKTQLAIEYVHRYRDEYDTVVWVGPGDRPSLGVIADRAPWSEAPLRKLVVCDGWNDPQGTPELPWRSDRVLLTSRIDTWPEGVHVVPVPPLGEEGALGAATEPPGADLVRRSVVRIDVLDGSDLVNSGSGFFVAPGLVMTCADVVFPPASGRAGQRILHASFEITTADGRRFRATGAHAMSGLAVVSVPAFDEECVWLSDASIPLPGEVRLYAFAALSEKSRFGEIIVQSEVVGLDGSSLRLGAAREIPRGFSGGPLVDHREGAVVGVVQTRSRDRDGVLAVPTTALHPEAGQGDTTDPFWNQLITAHDRYHRERGGRGLSWPGAQMELFSNSWQELELFSNSWQERDFHPFLRAELYGILAELEPPRGPEEVLGLLNRGKAAVRFSPYAPHSWREGAGLARRERGGLAAVVMYAARVWAALSAPGRSRRTGSLTELRAWVEGQANLGDPLLRAAVAEVFAGVPAASGHDVSPASVLLEVTSRAWTRHCEWRLFLKGDDGYELLYEDEGVTADGLPKSLRSPLVRAFQMVDRPEWAATLECSLPRELLDLEVEKWRLMPYTRPLGHPVLGVQRNVVIRCGDRPRDQRVLEEWWNRWEGVSRGRVVGMPLGMRTQRRELTVAPFTTVPITCRHTGYLHAALTAGYPVVLWTREPNHDNCPRFYDWAETLLGRVATAEELPGQVRKLRQLAYESTEPEFAFADHVALLYDPPDGGPEPLILDAP</sequence>